<keyword evidence="4" id="KW-1185">Reference proteome</keyword>
<dbReference type="KEGG" id="cfc:CFLV_01075"/>
<dbReference type="EMBL" id="BJNB01000038">
    <property type="protein sequence ID" value="GEB98530.1"/>
    <property type="molecule type" value="Genomic_DNA"/>
</dbReference>
<name>A0A1L7CJ96_CORFL</name>
<evidence type="ECO:0000313" key="4">
    <source>
        <dbReference type="Proteomes" id="UP000185479"/>
    </source>
</evidence>
<organism evidence="2 4">
    <name type="scientific">Corynebacterium flavescens</name>
    <dbReference type="NCBI Taxonomy" id="28028"/>
    <lineage>
        <taxon>Bacteria</taxon>
        <taxon>Bacillati</taxon>
        <taxon>Actinomycetota</taxon>
        <taxon>Actinomycetes</taxon>
        <taxon>Mycobacteriales</taxon>
        <taxon>Corynebacteriaceae</taxon>
        <taxon>Corynebacterium</taxon>
    </lineage>
</organism>
<dbReference type="Pfam" id="PF13809">
    <property type="entry name" value="Tubulin_2"/>
    <property type="match status" value="1"/>
</dbReference>
<dbReference type="OrthoDB" id="4795870at2"/>
<protein>
    <recommendedName>
        <fullName evidence="6">Tubulin-like protein</fullName>
    </recommendedName>
</protein>
<sequence>MKKFLVVGCGGSGAKTLAYMMDQLKAELRAIDPTIKSLPKAWQFVSLDVPLEAESGPDGLPNVVQNGGDYVGIGSHLSFSQFDTGVSDELGKRGMLGEIATWAPRDPKSNTTIISDGAGQYRAIGRLLTLPALKKIRASLERAVGRMYEPEAVQELDELIYKATGKRGDTADGAPVVLIVSSMAGGAGASMFLDVCRVLSTVHNIDASGNLVFMYTPEIFGAIKSEAMAGAWPNSLALFGEVFAAQTGAAHQHDRAIFKAFGIDNTPDTETFARLFPIGSKMGDKQASFGTGRPEDVYRGFGRALAGLMSSKRATESFIAYARGNTPAADGGRKYFGWTGGETPVPWARLPWGSLGYAQVSMGRGRFAEYSAQRLARKSFDRLLSGHLDPIKTTTGEEQLAAKREERLPRIYQEISLDGTWALRPADLGSVQNWLGLTFGNFAQNAAAQAEGEFRRYFPQGQDRRVEEWRDELLMRLNDPLTGRNLSAILDRAAYSAVYEFADYFSDAVLSAIEGDLAAVGIPFVEMVLDHLKNLLQTQLVPMTKAVAQQNQGQNPAALPAGSEVDISPLNGKGTMSNPQATVDSLSAKYRNQFYNYFLHSVAGYLAPVLEDYVNDNLFYLDREINDAYQDLESASRSTSRANSLADVATVAVNSWPSDTDEKVDSRFEGAKNEIMLTDVEAFAADYETQLLATVQGQERTNYISNFAEAAADAARCIIRGEWESQDAIQAPGDTLAPPKRERSQQGNRAGWVSKNLTTPPTGGDSRDSQHARYSALIRPRDLIERARQWVGRKDYPFDKFISVDLNEYLTKTGDINDVEYERRKNVFVSAFDRALQYGRPLAAVDANMVRQIHGTDVKYTYNFSEIPLEGLDSVIDLVMETVSGPQYDEPTRAGVKNALTSSKKIRHIEVFGSYPNYSPIVFSSLFPHIAQDYAKRNGRLDSYWKERRTRPLAAALPITPTEREAMVAGWIIGRITGRIHIADFGTDTARAYVYDDRAKEWVSFPHPLLIPPAKMIKNSDWMSSVIESVLIAYANVQSIENGKIANSLRPYHLLRGLYDDGEESANSGGVTAHPAIARLTEFLATGYRPGRDVAGTSIDDRYAAFAQELDKFLSGAAHFVPGYGSALPGQAQANKPFAEIRSREIASQTPYYRDLAADVVGLVPRMRSFLDQAKVAAPNWGSAPEAFTPTSAGAASGQDAAPEFDLSSLDDTF</sequence>
<reference evidence="3 5" key="2">
    <citation type="submission" date="2019-06" db="EMBL/GenBank/DDBJ databases">
        <title>Whole genome shotgun sequence of Corynebacterium flavescens NBRC 14136.</title>
        <authorList>
            <person name="Hosoyama A."/>
            <person name="Uohara A."/>
            <person name="Ohji S."/>
            <person name="Ichikawa N."/>
        </authorList>
    </citation>
    <scope>NUCLEOTIDE SEQUENCE [LARGE SCALE GENOMIC DNA]</scope>
    <source>
        <strain evidence="3 5">NBRC 14136</strain>
    </source>
</reference>
<feature type="region of interest" description="Disordered" evidence="1">
    <location>
        <begin position="1188"/>
        <end position="1214"/>
    </location>
</feature>
<evidence type="ECO:0000313" key="5">
    <source>
        <dbReference type="Proteomes" id="UP000315353"/>
    </source>
</evidence>
<feature type="region of interest" description="Disordered" evidence="1">
    <location>
        <begin position="729"/>
        <end position="771"/>
    </location>
</feature>
<evidence type="ECO:0000313" key="2">
    <source>
        <dbReference type="EMBL" id="APT85931.1"/>
    </source>
</evidence>
<dbReference type="InterPro" id="IPR025904">
    <property type="entry name" value="Tubulin-like"/>
</dbReference>
<reference evidence="2 4" key="1">
    <citation type="submission" date="2014-08" db="EMBL/GenBank/DDBJ databases">
        <title>Complete genome sequence of Corynebacterium flavescens OJ8(T)(=DSM 20296(T)), isolated from cheese.</title>
        <authorList>
            <person name="Ruckert C."/>
            <person name="Albersmeier A."/>
            <person name="Winkler A."/>
            <person name="Kalinowski J."/>
        </authorList>
    </citation>
    <scope>NUCLEOTIDE SEQUENCE [LARGE SCALE GENOMIC DNA]</scope>
    <source>
        <strain evidence="2 4">OJ8</strain>
    </source>
</reference>
<accession>A0A1L7CJ96</accession>
<dbReference type="Proteomes" id="UP000185479">
    <property type="component" value="Chromosome"/>
</dbReference>
<dbReference type="STRING" id="28028.CFLV_01075"/>
<proteinExistence type="predicted"/>
<dbReference type="Proteomes" id="UP000315353">
    <property type="component" value="Unassembled WGS sequence"/>
</dbReference>
<evidence type="ECO:0000313" key="3">
    <source>
        <dbReference type="EMBL" id="GEB98530.1"/>
    </source>
</evidence>
<dbReference type="AlphaFoldDB" id="A0A1L7CJ96"/>
<evidence type="ECO:0000256" key="1">
    <source>
        <dbReference type="SAM" id="MobiDB-lite"/>
    </source>
</evidence>
<evidence type="ECO:0008006" key="6">
    <source>
        <dbReference type="Google" id="ProtNLM"/>
    </source>
</evidence>
<feature type="region of interest" description="Disordered" evidence="1">
    <location>
        <begin position="555"/>
        <end position="578"/>
    </location>
</feature>
<dbReference type="EMBL" id="CP009246">
    <property type="protein sequence ID" value="APT85931.1"/>
    <property type="molecule type" value="Genomic_DNA"/>
</dbReference>
<gene>
    <name evidence="3" type="ORF">CFL01nite_20250</name>
    <name evidence="2" type="ORF">CFLV_01075</name>
</gene>
<dbReference type="GeneID" id="82879315"/>
<dbReference type="RefSeq" id="WP_075728930.1">
    <property type="nucleotide sequence ID" value="NZ_BJNB01000038.1"/>
</dbReference>